<dbReference type="PANTHER" id="PTHR45453">
    <property type="entry name" value="PHOSPHATE REGULON SENSOR PROTEIN PHOR"/>
    <property type="match status" value="1"/>
</dbReference>
<comment type="catalytic activity">
    <reaction evidence="1">
        <text>ATP + protein L-histidine = ADP + protein N-phospho-L-histidine.</text>
        <dbReference type="EC" id="2.7.13.3"/>
    </reaction>
</comment>
<dbReference type="Gene3D" id="1.10.287.130">
    <property type="match status" value="1"/>
</dbReference>
<keyword evidence="7 13" id="KW-0418">Kinase</keyword>
<dbReference type="GO" id="GO:0016301">
    <property type="term" value="F:kinase activity"/>
    <property type="evidence" value="ECO:0007669"/>
    <property type="project" value="UniProtKB-KW"/>
</dbReference>
<dbReference type="InterPro" id="IPR050351">
    <property type="entry name" value="BphY/WalK/GraS-like"/>
</dbReference>
<keyword evidence="14" id="KW-1185">Reference proteome</keyword>
<evidence type="ECO:0000256" key="2">
    <source>
        <dbReference type="ARBA" id="ARBA00004651"/>
    </source>
</evidence>
<dbReference type="SMART" id="SM00387">
    <property type="entry name" value="HATPase_c"/>
    <property type="match status" value="1"/>
</dbReference>
<feature type="domain" description="Histidine kinase" evidence="12">
    <location>
        <begin position="126"/>
        <end position="331"/>
    </location>
</feature>
<organism evidence="13 14">
    <name type="scientific">Paraclostridium sordellii</name>
    <name type="common">Clostridium sordellii</name>
    <dbReference type="NCBI Taxonomy" id="1505"/>
    <lineage>
        <taxon>Bacteria</taxon>
        <taxon>Bacillati</taxon>
        <taxon>Bacillota</taxon>
        <taxon>Clostridia</taxon>
        <taxon>Peptostreptococcales</taxon>
        <taxon>Peptostreptococcaceae</taxon>
        <taxon>Paraclostridium</taxon>
    </lineage>
</organism>
<dbReference type="Pfam" id="PF02518">
    <property type="entry name" value="HATPase_c"/>
    <property type="match status" value="1"/>
</dbReference>
<dbReference type="EC" id="2.7.13.3" evidence="3"/>
<protein>
    <recommendedName>
        <fullName evidence="3">histidine kinase</fullName>
        <ecNumber evidence="3">2.7.13.3</ecNumber>
    </recommendedName>
</protein>
<evidence type="ECO:0000256" key="8">
    <source>
        <dbReference type="ARBA" id="ARBA00022989"/>
    </source>
</evidence>
<evidence type="ECO:0000256" key="1">
    <source>
        <dbReference type="ARBA" id="ARBA00000085"/>
    </source>
</evidence>
<dbReference type="Gene3D" id="3.30.565.10">
    <property type="entry name" value="Histidine kinase-like ATPase, C-terminal domain"/>
    <property type="match status" value="1"/>
</dbReference>
<keyword evidence="4" id="KW-1003">Cell membrane</keyword>
<evidence type="ECO:0000256" key="10">
    <source>
        <dbReference type="ARBA" id="ARBA00023136"/>
    </source>
</evidence>
<feature type="transmembrane region" description="Helical" evidence="11">
    <location>
        <begin position="38"/>
        <end position="57"/>
    </location>
</feature>
<reference evidence="13 14" key="1">
    <citation type="submission" date="2014-11" db="EMBL/GenBank/DDBJ databases">
        <authorList>
            <person name="Aslett M.A."/>
            <person name="De Silva N."/>
        </authorList>
    </citation>
    <scope>NUCLEOTIDE SEQUENCE [LARGE SCALE GENOMIC DNA]</scope>
    <source>
        <strain evidence="13 14">ATCC9714</strain>
    </source>
</reference>
<name>A0ABP1XVK5_PARSO</name>
<dbReference type="SUPFAM" id="SSF55874">
    <property type="entry name" value="ATPase domain of HSP90 chaperone/DNA topoisomerase II/histidine kinase"/>
    <property type="match status" value="1"/>
</dbReference>
<evidence type="ECO:0000256" key="11">
    <source>
        <dbReference type="SAM" id="Phobius"/>
    </source>
</evidence>
<dbReference type="InterPro" id="IPR005467">
    <property type="entry name" value="His_kinase_dom"/>
</dbReference>
<proteinExistence type="predicted"/>
<evidence type="ECO:0000256" key="5">
    <source>
        <dbReference type="ARBA" id="ARBA00022679"/>
    </source>
</evidence>
<dbReference type="EMBL" id="LN679998">
    <property type="protein sequence ID" value="CEJ73612.1"/>
    <property type="molecule type" value="Genomic_DNA"/>
</dbReference>
<dbReference type="InterPro" id="IPR003594">
    <property type="entry name" value="HATPase_dom"/>
</dbReference>
<dbReference type="GeneID" id="97537345"/>
<evidence type="ECO:0000256" key="9">
    <source>
        <dbReference type="ARBA" id="ARBA00023012"/>
    </source>
</evidence>
<evidence type="ECO:0000256" key="4">
    <source>
        <dbReference type="ARBA" id="ARBA00022475"/>
    </source>
</evidence>
<sequence>MTFSNFIKDKVYVIVLNLSCAVLLSMFIYLTRRKMDELILILVCWAFIFIIYLTIIYRKQKKKVLEIHCIMDSLDKKYLFVEMLDKPSTVLEQEYYSIMKRSMKSMAEHVSEAERKQREYQEFIEQWVHEIKLPITGMKLICENNKNEYTRKQILQIEEIERHVERVLYYARLGHVEKDYIIKETSLTDIIEEVLAKNKKLLITNNFGVDTSNLHYTVYCDKKWIVFILNQIIINCVQYKKDNPKITIGAYEVGSNIELAIKDNGIGIKKSEISRIFQIGFTGSNGRNSKTSTGIGLYLCKELSQKLGISINAKSELNKYTEIILSFPKDENLDLMKQR</sequence>
<dbReference type="PANTHER" id="PTHR45453:SF2">
    <property type="entry name" value="HISTIDINE KINASE"/>
    <property type="match status" value="1"/>
</dbReference>
<keyword evidence="10 11" id="KW-0472">Membrane</keyword>
<evidence type="ECO:0000313" key="13">
    <source>
        <dbReference type="EMBL" id="CEJ73612.1"/>
    </source>
</evidence>
<accession>A0ABP1XVK5</accession>
<dbReference type="InterPro" id="IPR036097">
    <property type="entry name" value="HisK_dim/P_sf"/>
</dbReference>
<keyword evidence="6 11" id="KW-0812">Transmembrane</keyword>
<evidence type="ECO:0000256" key="7">
    <source>
        <dbReference type="ARBA" id="ARBA00022777"/>
    </source>
</evidence>
<evidence type="ECO:0000256" key="3">
    <source>
        <dbReference type="ARBA" id="ARBA00012438"/>
    </source>
</evidence>
<dbReference type="RefSeq" id="WP_057544897.1">
    <property type="nucleotide sequence ID" value="NZ_CDNJ01000003.1"/>
</dbReference>
<dbReference type="PROSITE" id="PS50109">
    <property type="entry name" value="HIS_KIN"/>
    <property type="match status" value="1"/>
</dbReference>
<dbReference type="SUPFAM" id="SSF47384">
    <property type="entry name" value="Homodimeric domain of signal transducing histidine kinase"/>
    <property type="match status" value="1"/>
</dbReference>
<evidence type="ECO:0000313" key="14">
    <source>
        <dbReference type="Proteomes" id="UP000032811"/>
    </source>
</evidence>
<evidence type="ECO:0000259" key="12">
    <source>
        <dbReference type="PROSITE" id="PS50109"/>
    </source>
</evidence>
<gene>
    <name evidence="13" type="ORF">ATCC9714_15001</name>
</gene>
<keyword evidence="8 11" id="KW-1133">Transmembrane helix</keyword>
<dbReference type="InterPro" id="IPR036890">
    <property type="entry name" value="HATPase_C_sf"/>
</dbReference>
<feature type="transmembrane region" description="Helical" evidence="11">
    <location>
        <begin position="12"/>
        <end position="32"/>
    </location>
</feature>
<evidence type="ECO:0000256" key="6">
    <source>
        <dbReference type="ARBA" id="ARBA00022692"/>
    </source>
</evidence>
<keyword evidence="9" id="KW-0902">Two-component regulatory system</keyword>
<keyword evidence="5" id="KW-0808">Transferase</keyword>
<dbReference type="Proteomes" id="UP000032811">
    <property type="component" value="Chromosome 1"/>
</dbReference>
<comment type="subcellular location">
    <subcellularLocation>
        <location evidence="2">Cell membrane</location>
        <topology evidence="2">Multi-pass membrane protein</topology>
    </subcellularLocation>
</comment>